<keyword evidence="5 7" id="KW-1133">Transmembrane helix</keyword>
<evidence type="ECO:0000256" key="1">
    <source>
        <dbReference type="ARBA" id="ARBA00004651"/>
    </source>
</evidence>
<organism evidence="9">
    <name type="scientific">Caldilineaceae bacterium SB0661_bin_32</name>
    <dbReference type="NCBI Taxonomy" id="2605255"/>
    <lineage>
        <taxon>Bacteria</taxon>
        <taxon>Bacillati</taxon>
        <taxon>Chloroflexota</taxon>
        <taxon>Caldilineae</taxon>
        <taxon>Caldilineales</taxon>
        <taxon>Caldilineaceae</taxon>
    </lineage>
</organism>
<accession>A0A6B1D201</accession>
<keyword evidence="6 7" id="KW-0472">Membrane</keyword>
<evidence type="ECO:0000256" key="3">
    <source>
        <dbReference type="ARBA" id="ARBA00022475"/>
    </source>
</evidence>
<dbReference type="CDD" id="cd06261">
    <property type="entry name" value="TM_PBP2"/>
    <property type="match status" value="1"/>
</dbReference>
<dbReference type="PROSITE" id="PS50928">
    <property type="entry name" value="ABC_TM1"/>
    <property type="match status" value="1"/>
</dbReference>
<gene>
    <name evidence="9" type="ORF">F4X14_02425</name>
</gene>
<evidence type="ECO:0000256" key="6">
    <source>
        <dbReference type="ARBA" id="ARBA00023136"/>
    </source>
</evidence>
<sequence>MIGDPVRIMVGVEASEERVQQVRDQLGLNDPIPVQYARFAARAILLDFGDSFWQKTSSLRLVIDRLPATFRLAAAAFLLAAPIGILLGAAAALRPQTYLDRLINILSLGGVSMVDFWMALMLIIVFAVQLRELGWFKTSGYGGFSYMALPTLTLCLSPLGRISQITRSAMLDEMNRPHITVARAKGLAEGRIVFVHALKNAAIPVVTISGDMLSSMLNGAILVETVFAWPGIGYLTLQALQRRDLPLVEATVFVVACMVIVVNLLVDLSYVYLNPRIRFQ</sequence>
<feature type="transmembrane region" description="Helical" evidence="7">
    <location>
        <begin position="221"/>
        <end position="240"/>
    </location>
</feature>
<feature type="transmembrane region" description="Helical" evidence="7">
    <location>
        <begin position="140"/>
        <end position="160"/>
    </location>
</feature>
<feature type="domain" description="ABC transmembrane type-1" evidence="8">
    <location>
        <begin position="66"/>
        <end position="266"/>
    </location>
</feature>
<evidence type="ECO:0000313" key="9">
    <source>
        <dbReference type="EMBL" id="MYC93801.1"/>
    </source>
</evidence>
<protein>
    <submittedName>
        <fullName evidence="9">ABC transporter permease</fullName>
    </submittedName>
</protein>
<comment type="caution">
    <text evidence="9">The sequence shown here is derived from an EMBL/GenBank/DDBJ whole genome shotgun (WGS) entry which is preliminary data.</text>
</comment>
<evidence type="ECO:0000259" key="8">
    <source>
        <dbReference type="PROSITE" id="PS50928"/>
    </source>
</evidence>
<dbReference type="PANTHER" id="PTHR43163">
    <property type="entry name" value="DIPEPTIDE TRANSPORT SYSTEM PERMEASE PROTEIN DPPB-RELATED"/>
    <property type="match status" value="1"/>
</dbReference>
<dbReference type="InterPro" id="IPR000515">
    <property type="entry name" value="MetI-like"/>
</dbReference>
<feature type="transmembrane region" description="Helical" evidence="7">
    <location>
        <begin position="105"/>
        <end position="128"/>
    </location>
</feature>
<keyword evidence="2 7" id="KW-0813">Transport</keyword>
<dbReference type="GO" id="GO:0055085">
    <property type="term" value="P:transmembrane transport"/>
    <property type="evidence" value="ECO:0007669"/>
    <property type="project" value="InterPro"/>
</dbReference>
<comment type="similarity">
    <text evidence="7">Belongs to the binding-protein-dependent transport system permease family.</text>
</comment>
<evidence type="ECO:0000256" key="2">
    <source>
        <dbReference type="ARBA" id="ARBA00022448"/>
    </source>
</evidence>
<dbReference type="EMBL" id="VXMH01000014">
    <property type="protein sequence ID" value="MYC93801.1"/>
    <property type="molecule type" value="Genomic_DNA"/>
</dbReference>
<comment type="subcellular location">
    <subcellularLocation>
        <location evidence="1 7">Cell membrane</location>
        <topology evidence="1 7">Multi-pass membrane protein</topology>
    </subcellularLocation>
</comment>
<evidence type="ECO:0000256" key="7">
    <source>
        <dbReference type="RuleBase" id="RU363032"/>
    </source>
</evidence>
<dbReference type="InterPro" id="IPR035906">
    <property type="entry name" value="MetI-like_sf"/>
</dbReference>
<keyword evidence="3" id="KW-1003">Cell membrane</keyword>
<feature type="transmembrane region" description="Helical" evidence="7">
    <location>
        <begin position="72"/>
        <end position="93"/>
    </location>
</feature>
<reference evidence="9" key="1">
    <citation type="submission" date="2019-09" db="EMBL/GenBank/DDBJ databases">
        <title>Characterisation of the sponge microbiome using genome-centric metagenomics.</title>
        <authorList>
            <person name="Engelberts J.P."/>
            <person name="Robbins S.J."/>
            <person name="De Goeij J.M."/>
            <person name="Aranda M."/>
            <person name="Bell S.C."/>
            <person name="Webster N.S."/>
        </authorList>
    </citation>
    <scope>NUCLEOTIDE SEQUENCE</scope>
    <source>
        <strain evidence="9">SB0661_bin_32</strain>
    </source>
</reference>
<dbReference type="Pfam" id="PF00528">
    <property type="entry name" value="BPD_transp_1"/>
    <property type="match status" value="1"/>
</dbReference>
<keyword evidence="4 7" id="KW-0812">Transmembrane</keyword>
<proteinExistence type="inferred from homology"/>
<dbReference type="GO" id="GO:0005886">
    <property type="term" value="C:plasma membrane"/>
    <property type="evidence" value="ECO:0007669"/>
    <property type="project" value="UniProtKB-SubCell"/>
</dbReference>
<evidence type="ECO:0000256" key="5">
    <source>
        <dbReference type="ARBA" id="ARBA00022989"/>
    </source>
</evidence>
<dbReference type="InterPro" id="IPR045621">
    <property type="entry name" value="BPD_transp_1_N"/>
</dbReference>
<name>A0A6B1D201_9CHLR</name>
<dbReference type="Gene3D" id="1.10.3720.10">
    <property type="entry name" value="MetI-like"/>
    <property type="match status" value="1"/>
</dbReference>
<dbReference type="Pfam" id="PF19300">
    <property type="entry name" value="BPD_transp_1_N"/>
    <property type="match status" value="1"/>
</dbReference>
<dbReference type="AlphaFoldDB" id="A0A6B1D201"/>
<dbReference type="SUPFAM" id="SSF161098">
    <property type="entry name" value="MetI-like"/>
    <property type="match status" value="1"/>
</dbReference>
<evidence type="ECO:0000256" key="4">
    <source>
        <dbReference type="ARBA" id="ARBA00022692"/>
    </source>
</evidence>
<feature type="transmembrane region" description="Helical" evidence="7">
    <location>
        <begin position="252"/>
        <end position="273"/>
    </location>
</feature>
<dbReference type="PANTHER" id="PTHR43163:SF2">
    <property type="entry name" value="ABC TRANSPORTER PERMEASE PROTEIN"/>
    <property type="match status" value="1"/>
</dbReference>